<keyword evidence="1" id="KW-1133">Transmembrane helix</keyword>
<dbReference type="Proteomes" id="UP000346198">
    <property type="component" value="Unassembled WGS sequence"/>
</dbReference>
<protein>
    <recommendedName>
        <fullName evidence="4">Flp/Fap pilin component</fullName>
    </recommendedName>
</protein>
<sequence length="78" mass="8222">MKAKLKRKEGQAMVEYIIIVAVVAIAALVIFGMFGDTIQEKLAGATTELDADSSAADEVSEGASRDFLRNLDSDGSGD</sequence>
<evidence type="ECO:0000313" key="2">
    <source>
        <dbReference type="EMBL" id="VGO21502.1"/>
    </source>
</evidence>
<reference evidence="2 3" key="1">
    <citation type="submission" date="2019-04" db="EMBL/GenBank/DDBJ databases">
        <authorList>
            <person name="Van Vliet M D."/>
        </authorList>
    </citation>
    <scope>NUCLEOTIDE SEQUENCE [LARGE SCALE GENOMIC DNA]</scope>
    <source>
        <strain evidence="2 3">F21</strain>
    </source>
</reference>
<evidence type="ECO:0008006" key="4">
    <source>
        <dbReference type="Google" id="ProtNLM"/>
    </source>
</evidence>
<keyword evidence="1" id="KW-0812">Transmembrane</keyword>
<keyword evidence="3" id="KW-1185">Reference proteome</keyword>
<dbReference type="EMBL" id="CAAHFH010000002">
    <property type="protein sequence ID" value="VGO21502.1"/>
    <property type="molecule type" value="Genomic_DNA"/>
</dbReference>
<organism evidence="2 3">
    <name type="scientific">Pontiella sulfatireligans</name>
    <dbReference type="NCBI Taxonomy" id="2750658"/>
    <lineage>
        <taxon>Bacteria</taxon>
        <taxon>Pseudomonadati</taxon>
        <taxon>Kiritimatiellota</taxon>
        <taxon>Kiritimatiellia</taxon>
        <taxon>Kiritimatiellales</taxon>
        <taxon>Pontiellaceae</taxon>
        <taxon>Pontiella</taxon>
    </lineage>
</organism>
<gene>
    <name evidence="2" type="ORF">SCARR_03576</name>
</gene>
<proteinExistence type="predicted"/>
<evidence type="ECO:0000256" key="1">
    <source>
        <dbReference type="SAM" id="Phobius"/>
    </source>
</evidence>
<feature type="transmembrane region" description="Helical" evidence="1">
    <location>
        <begin position="12"/>
        <end position="34"/>
    </location>
</feature>
<accession>A0A6C2UMJ9</accession>
<dbReference type="AlphaFoldDB" id="A0A6C2UMJ9"/>
<dbReference type="RefSeq" id="WP_136062955.1">
    <property type="nucleotide sequence ID" value="NZ_CAAHFH010000002.1"/>
</dbReference>
<evidence type="ECO:0000313" key="3">
    <source>
        <dbReference type="Proteomes" id="UP000346198"/>
    </source>
</evidence>
<name>A0A6C2UMJ9_9BACT</name>
<keyword evidence="1" id="KW-0472">Membrane</keyword>